<sequence length="189" mass="22470">MSYETSDIGPPPDPVLEVPPPKDIKILESADDIQQRRTEVLDHYVQFKDFAKTKRDRLEEARQFQYFKRDADELEIWILEKLQTAAEESFRDPTNLQAKIQKHEAFVAEVQAHSNAITKLDKTGNDMIQHGHYEKETIRKRLDRLHELWDRLFSMLDNKGIKLQQALKLLQFMRKCDEMLYWIKDKVNN</sequence>
<gene>
    <name evidence="1" type="ORF">MENTE1834_LOCUS40873</name>
</gene>
<comment type="caution">
    <text evidence="1">The sequence shown here is derived from an EMBL/GenBank/DDBJ whole genome shotgun (WGS) entry which is preliminary data.</text>
</comment>
<proteinExistence type="predicted"/>
<organism evidence="1 2">
    <name type="scientific">Meloidogyne enterolobii</name>
    <name type="common">Root-knot nematode worm</name>
    <name type="synonym">Meloidogyne mayaguensis</name>
    <dbReference type="NCBI Taxonomy" id="390850"/>
    <lineage>
        <taxon>Eukaryota</taxon>
        <taxon>Metazoa</taxon>
        <taxon>Ecdysozoa</taxon>
        <taxon>Nematoda</taxon>
        <taxon>Chromadorea</taxon>
        <taxon>Rhabditida</taxon>
        <taxon>Tylenchina</taxon>
        <taxon>Tylenchomorpha</taxon>
        <taxon>Tylenchoidea</taxon>
        <taxon>Meloidogynidae</taxon>
        <taxon>Meloidogyninae</taxon>
        <taxon>Meloidogyne</taxon>
    </lineage>
</organism>
<evidence type="ECO:0000313" key="2">
    <source>
        <dbReference type="Proteomes" id="UP001497535"/>
    </source>
</evidence>
<accession>A0ACB1AMP7</accession>
<keyword evidence="2" id="KW-1185">Reference proteome</keyword>
<dbReference type="Proteomes" id="UP001497535">
    <property type="component" value="Unassembled WGS sequence"/>
</dbReference>
<evidence type="ECO:0000313" key="1">
    <source>
        <dbReference type="EMBL" id="CAK5095293.1"/>
    </source>
</evidence>
<protein>
    <submittedName>
        <fullName evidence="1">Uncharacterized protein</fullName>
    </submittedName>
</protein>
<dbReference type="EMBL" id="CAVMJV010000098">
    <property type="protein sequence ID" value="CAK5095293.1"/>
    <property type="molecule type" value="Genomic_DNA"/>
</dbReference>
<name>A0ACB1AMP7_MELEN</name>
<reference evidence="1" key="1">
    <citation type="submission" date="2023-11" db="EMBL/GenBank/DDBJ databases">
        <authorList>
            <person name="Poullet M."/>
        </authorList>
    </citation>
    <scope>NUCLEOTIDE SEQUENCE</scope>
    <source>
        <strain evidence="1">E1834</strain>
    </source>
</reference>